<dbReference type="GeneID" id="54293313"/>
<name>A0A6A6AXE1_9PEZI</name>
<organism evidence="2 3">
    <name type="scientific">Aplosporella prunicola CBS 121167</name>
    <dbReference type="NCBI Taxonomy" id="1176127"/>
    <lineage>
        <taxon>Eukaryota</taxon>
        <taxon>Fungi</taxon>
        <taxon>Dikarya</taxon>
        <taxon>Ascomycota</taxon>
        <taxon>Pezizomycotina</taxon>
        <taxon>Dothideomycetes</taxon>
        <taxon>Dothideomycetes incertae sedis</taxon>
        <taxon>Botryosphaeriales</taxon>
        <taxon>Aplosporellaceae</taxon>
        <taxon>Aplosporella</taxon>
    </lineage>
</organism>
<feature type="compositionally biased region" description="Basic residues" evidence="1">
    <location>
        <begin position="75"/>
        <end position="84"/>
    </location>
</feature>
<feature type="compositionally biased region" description="Pro residues" evidence="1">
    <location>
        <begin position="94"/>
        <end position="113"/>
    </location>
</feature>
<evidence type="ECO:0000313" key="3">
    <source>
        <dbReference type="Proteomes" id="UP000799438"/>
    </source>
</evidence>
<keyword evidence="3" id="KW-1185">Reference proteome</keyword>
<feature type="region of interest" description="Disordered" evidence="1">
    <location>
        <begin position="1"/>
        <end position="113"/>
    </location>
</feature>
<accession>A0A6A6AXE1</accession>
<gene>
    <name evidence="2" type="ORF">K452DRAFT_172611</name>
</gene>
<sequence length="163" mass="18628">METCIACRNQPTNQPTMSTILPEKNHRNPTTTGTPASGLRPRPRSRSQYRRRRRHHRSRLPLRPHARAPPPRPYHPPRRPRPRTLRSCSREPLPRAPASPQHPPRPLYPPAPPLHQQPSCCPFPRGVSWLRALWPSLRRAGACVATTGWSRACRLAARRCWGG</sequence>
<evidence type="ECO:0000313" key="2">
    <source>
        <dbReference type="EMBL" id="KAF2135604.1"/>
    </source>
</evidence>
<evidence type="ECO:0000256" key="1">
    <source>
        <dbReference type="SAM" id="MobiDB-lite"/>
    </source>
</evidence>
<protein>
    <submittedName>
        <fullName evidence="2">Uncharacterized protein</fullName>
    </submittedName>
</protein>
<feature type="compositionally biased region" description="Polar residues" evidence="1">
    <location>
        <begin position="9"/>
        <end position="19"/>
    </location>
</feature>
<dbReference type="AlphaFoldDB" id="A0A6A6AXE1"/>
<feature type="compositionally biased region" description="Basic residues" evidence="1">
    <location>
        <begin position="41"/>
        <end position="66"/>
    </location>
</feature>
<dbReference type="EMBL" id="ML995566">
    <property type="protein sequence ID" value="KAF2135604.1"/>
    <property type="molecule type" value="Genomic_DNA"/>
</dbReference>
<reference evidence="2" key="1">
    <citation type="journal article" date="2020" name="Stud. Mycol.">
        <title>101 Dothideomycetes genomes: a test case for predicting lifestyles and emergence of pathogens.</title>
        <authorList>
            <person name="Haridas S."/>
            <person name="Albert R."/>
            <person name="Binder M."/>
            <person name="Bloem J."/>
            <person name="Labutti K."/>
            <person name="Salamov A."/>
            <person name="Andreopoulos B."/>
            <person name="Baker S."/>
            <person name="Barry K."/>
            <person name="Bills G."/>
            <person name="Bluhm B."/>
            <person name="Cannon C."/>
            <person name="Castanera R."/>
            <person name="Culley D."/>
            <person name="Daum C."/>
            <person name="Ezra D."/>
            <person name="Gonzalez J."/>
            <person name="Henrissat B."/>
            <person name="Kuo A."/>
            <person name="Liang C."/>
            <person name="Lipzen A."/>
            <person name="Lutzoni F."/>
            <person name="Magnuson J."/>
            <person name="Mondo S."/>
            <person name="Nolan M."/>
            <person name="Ohm R."/>
            <person name="Pangilinan J."/>
            <person name="Park H.-J."/>
            <person name="Ramirez L."/>
            <person name="Alfaro M."/>
            <person name="Sun H."/>
            <person name="Tritt A."/>
            <person name="Yoshinaga Y."/>
            <person name="Zwiers L.-H."/>
            <person name="Turgeon B."/>
            <person name="Goodwin S."/>
            <person name="Spatafora J."/>
            <person name="Crous P."/>
            <person name="Grigoriev I."/>
        </authorList>
    </citation>
    <scope>NUCLEOTIDE SEQUENCE</scope>
    <source>
        <strain evidence="2">CBS 121167</strain>
    </source>
</reference>
<proteinExistence type="predicted"/>
<dbReference type="RefSeq" id="XP_033391322.1">
    <property type="nucleotide sequence ID" value="XM_033535817.1"/>
</dbReference>
<dbReference type="Proteomes" id="UP000799438">
    <property type="component" value="Unassembled WGS sequence"/>
</dbReference>